<dbReference type="AlphaFoldDB" id="A0A9X0LF23"/>
<dbReference type="OMA" id="WVQDVYA"/>
<keyword evidence="1" id="KW-1133">Transmembrane helix</keyword>
<proteinExistence type="predicted"/>
<keyword evidence="1" id="KW-0472">Membrane</keyword>
<dbReference type="RefSeq" id="WP_013731014.1">
    <property type="nucleotide sequence ID" value="NZ_LMWI01000001.1"/>
</dbReference>
<feature type="transmembrane region" description="Helical" evidence="1">
    <location>
        <begin position="357"/>
        <end position="377"/>
    </location>
</feature>
<sequence length="395" mass="40879">MIFRTRRATSLAAAALLASSAVAAFGAPAHAAGTETDLAVTAAGTRMTDGVEGKFAWIKVANQGEGTPSKLLVKVDVSKVDDNKMVLVPVTFGGCDITGDSKLELFTCELDKDEIPGPGETTEVLVFLVKMDADVTGPYTAPVTISIESADDTDDSNNSIDVDVELTPESGVDLGVVVPDVKTRFDLDTLEEKGPLRPGDTTLVGSLVMNQGNQTAKGLRLTYQLPKGATFLAIDGCEADDDGRTVVCEDKNYLLEPDRYLEFPLPITVDEDLEAPATLKGGSLAVTAFGALPVDAPAIHKGAAKPAFARAQVRKVEESDFADLDPSDNTDDFAVILPAPAGGGGGGGGLPVTGVQAGLIGGVGAAVVVAGAVLFLLSRRRRVVLVTPGDEKTNA</sequence>
<feature type="signal peptide" evidence="2">
    <location>
        <begin position="1"/>
        <end position="23"/>
    </location>
</feature>
<name>A0A9X0LF23_9ACTN</name>
<keyword evidence="1" id="KW-0812">Transmembrane</keyword>
<accession>A0A9X0LF23</accession>
<reference evidence="3 4" key="1">
    <citation type="submission" date="2015-10" db="EMBL/GenBank/DDBJ databases">
        <authorList>
            <person name="Ju K.-S."/>
            <person name="Doroghazi J.R."/>
            <person name="Metcalf W.W."/>
        </authorList>
    </citation>
    <scope>NUCLEOTIDE SEQUENCE [LARGE SCALE GENOMIC DNA]</scope>
    <source>
        <strain evidence="3 4">NRRL B-24793</strain>
    </source>
</reference>
<evidence type="ECO:0000256" key="2">
    <source>
        <dbReference type="SAM" id="SignalP"/>
    </source>
</evidence>
<evidence type="ECO:0000256" key="1">
    <source>
        <dbReference type="SAM" id="Phobius"/>
    </source>
</evidence>
<keyword evidence="2" id="KW-0732">Signal</keyword>
<evidence type="ECO:0000313" key="4">
    <source>
        <dbReference type="Proteomes" id="UP000053246"/>
    </source>
</evidence>
<organism evidence="3 4">
    <name type="scientific">Micromonospora maris</name>
    <dbReference type="NCBI Taxonomy" id="1003110"/>
    <lineage>
        <taxon>Bacteria</taxon>
        <taxon>Bacillati</taxon>
        <taxon>Actinomycetota</taxon>
        <taxon>Actinomycetes</taxon>
        <taxon>Micromonosporales</taxon>
        <taxon>Micromonosporaceae</taxon>
        <taxon>Micromonospora</taxon>
    </lineage>
</organism>
<dbReference type="EMBL" id="LMWI01000001">
    <property type="protein sequence ID" value="KUJ47823.1"/>
    <property type="molecule type" value="Genomic_DNA"/>
</dbReference>
<keyword evidence="4" id="KW-1185">Reference proteome</keyword>
<feature type="chain" id="PRO_5040881787" description="LPXTG-motif cell wall anchor domain-containing protein" evidence="2">
    <location>
        <begin position="24"/>
        <end position="395"/>
    </location>
</feature>
<gene>
    <name evidence="3" type="ORF">ADL17_01575</name>
</gene>
<dbReference type="Proteomes" id="UP000053246">
    <property type="component" value="Unassembled WGS sequence"/>
</dbReference>
<evidence type="ECO:0008006" key="5">
    <source>
        <dbReference type="Google" id="ProtNLM"/>
    </source>
</evidence>
<comment type="caution">
    <text evidence="3">The sequence shown here is derived from an EMBL/GenBank/DDBJ whole genome shotgun (WGS) entry which is preliminary data.</text>
</comment>
<protein>
    <recommendedName>
        <fullName evidence="5">LPXTG-motif cell wall anchor domain-containing protein</fullName>
    </recommendedName>
</protein>
<evidence type="ECO:0000313" key="3">
    <source>
        <dbReference type="EMBL" id="KUJ47823.1"/>
    </source>
</evidence>